<accession>A0A4U1BGR0</accession>
<dbReference type="GO" id="GO:0005829">
    <property type="term" value="C:cytosol"/>
    <property type="evidence" value="ECO:0007669"/>
    <property type="project" value="TreeGrafter"/>
</dbReference>
<keyword evidence="3" id="KW-0805">Transcription regulation</keyword>
<dbReference type="InterPro" id="IPR039420">
    <property type="entry name" value="WalR-like"/>
</dbReference>
<dbReference type="GO" id="GO:0000976">
    <property type="term" value="F:transcription cis-regulatory region binding"/>
    <property type="evidence" value="ECO:0007669"/>
    <property type="project" value="TreeGrafter"/>
</dbReference>
<keyword evidence="4 7" id="KW-0238">DNA-binding</keyword>
<dbReference type="CDD" id="cd00383">
    <property type="entry name" value="trans_reg_C"/>
    <property type="match status" value="1"/>
</dbReference>
<evidence type="ECO:0000256" key="5">
    <source>
        <dbReference type="ARBA" id="ARBA00023163"/>
    </source>
</evidence>
<organism evidence="10 11">
    <name type="scientific">Ferrimonas aestuarii</name>
    <dbReference type="NCBI Taxonomy" id="2569539"/>
    <lineage>
        <taxon>Bacteria</taxon>
        <taxon>Pseudomonadati</taxon>
        <taxon>Pseudomonadota</taxon>
        <taxon>Gammaproteobacteria</taxon>
        <taxon>Alteromonadales</taxon>
        <taxon>Ferrimonadaceae</taxon>
        <taxon>Ferrimonas</taxon>
    </lineage>
</organism>
<dbReference type="InterPro" id="IPR016032">
    <property type="entry name" value="Sig_transdc_resp-reg_C-effctor"/>
</dbReference>
<dbReference type="OrthoDB" id="9802426at2"/>
<dbReference type="PROSITE" id="PS50110">
    <property type="entry name" value="RESPONSE_REGULATORY"/>
    <property type="match status" value="1"/>
</dbReference>
<dbReference type="Gene3D" id="1.10.10.10">
    <property type="entry name" value="Winged helix-like DNA-binding domain superfamily/Winged helix DNA-binding domain"/>
    <property type="match status" value="1"/>
</dbReference>
<dbReference type="PANTHER" id="PTHR48111">
    <property type="entry name" value="REGULATOR OF RPOS"/>
    <property type="match status" value="1"/>
</dbReference>
<evidence type="ECO:0000256" key="3">
    <source>
        <dbReference type="ARBA" id="ARBA00023015"/>
    </source>
</evidence>
<evidence type="ECO:0000256" key="1">
    <source>
        <dbReference type="ARBA" id="ARBA00022553"/>
    </source>
</evidence>
<evidence type="ECO:0000313" key="10">
    <source>
        <dbReference type="EMBL" id="TKB49648.1"/>
    </source>
</evidence>
<dbReference type="SUPFAM" id="SSF46894">
    <property type="entry name" value="C-terminal effector domain of the bipartite response regulators"/>
    <property type="match status" value="1"/>
</dbReference>
<dbReference type="FunFam" id="3.40.50.2300:FF:000002">
    <property type="entry name" value="DNA-binding response regulator PhoP"/>
    <property type="match status" value="1"/>
</dbReference>
<dbReference type="GO" id="GO:0000156">
    <property type="term" value="F:phosphorelay response regulator activity"/>
    <property type="evidence" value="ECO:0007669"/>
    <property type="project" value="TreeGrafter"/>
</dbReference>
<protein>
    <submittedName>
        <fullName evidence="10">Response regulator</fullName>
    </submittedName>
</protein>
<comment type="caution">
    <text evidence="10">The sequence shown here is derived from an EMBL/GenBank/DDBJ whole genome shotgun (WGS) entry which is preliminary data.</text>
</comment>
<dbReference type="AlphaFoldDB" id="A0A4U1BGR0"/>
<dbReference type="InterPro" id="IPR036388">
    <property type="entry name" value="WH-like_DNA-bd_sf"/>
</dbReference>
<dbReference type="GO" id="GO:0006355">
    <property type="term" value="P:regulation of DNA-templated transcription"/>
    <property type="evidence" value="ECO:0007669"/>
    <property type="project" value="InterPro"/>
</dbReference>
<dbReference type="Pfam" id="PF00486">
    <property type="entry name" value="Trans_reg_C"/>
    <property type="match status" value="1"/>
</dbReference>
<evidence type="ECO:0000256" key="7">
    <source>
        <dbReference type="PROSITE-ProRule" id="PRU01091"/>
    </source>
</evidence>
<evidence type="ECO:0000256" key="6">
    <source>
        <dbReference type="PROSITE-ProRule" id="PRU00169"/>
    </source>
</evidence>
<evidence type="ECO:0000259" key="8">
    <source>
        <dbReference type="PROSITE" id="PS50110"/>
    </source>
</evidence>
<dbReference type="PROSITE" id="PS51755">
    <property type="entry name" value="OMPR_PHOB"/>
    <property type="match status" value="1"/>
</dbReference>
<keyword evidence="11" id="KW-1185">Reference proteome</keyword>
<dbReference type="InterPro" id="IPR011006">
    <property type="entry name" value="CheY-like_superfamily"/>
</dbReference>
<evidence type="ECO:0000256" key="2">
    <source>
        <dbReference type="ARBA" id="ARBA00023012"/>
    </source>
</evidence>
<sequence>MKILVIEDDALLRHHLNVRLTEMGNQVLDSETASEGQYLAQNYPIDIAVVDLGLPDQDGIDLIRQLRENGFRKPILILTARDHWQDKVEGLNAGADDYLIKPFQIEELVARLNALVRRSAGFVKPIIECEHLKLDMGAKSATLGEETLELTAFEYQILEYLMRHHQQVISKQRLLDILYQDREGDPNTVEVMISRLRKKLSQGGLDNPIVTIRGQGYRFNLVCG</sequence>
<feature type="domain" description="Response regulatory" evidence="8">
    <location>
        <begin position="2"/>
        <end position="116"/>
    </location>
</feature>
<dbReference type="Pfam" id="PF00072">
    <property type="entry name" value="Response_reg"/>
    <property type="match status" value="1"/>
</dbReference>
<dbReference type="RefSeq" id="WP_136865221.1">
    <property type="nucleotide sequence ID" value="NZ_SWCJ01000025.1"/>
</dbReference>
<keyword evidence="1 6" id="KW-0597">Phosphoprotein</keyword>
<dbReference type="SMART" id="SM00862">
    <property type="entry name" value="Trans_reg_C"/>
    <property type="match status" value="1"/>
</dbReference>
<dbReference type="InterPro" id="IPR001789">
    <property type="entry name" value="Sig_transdc_resp-reg_receiver"/>
</dbReference>
<proteinExistence type="predicted"/>
<dbReference type="Gene3D" id="6.10.250.690">
    <property type="match status" value="1"/>
</dbReference>
<dbReference type="InterPro" id="IPR001867">
    <property type="entry name" value="OmpR/PhoB-type_DNA-bd"/>
</dbReference>
<dbReference type="PANTHER" id="PTHR48111:SF71">
    <property type="entry name" value="TRANSCRIPTIONAL REGULATORY PROTEIN PHOP"/>
    <property type="match status" value="1"/>
</dbReference>
<gene>
    <name evidence="10" type="ORF">FCL42_20090</name>
</gene>
<feature type="DNA-binding region" description="OmpR/PhoB-type" evidence="7">
    <location>
        <begin position="124"/>
        <end position="221"/>
    </location>
</feature>
<dbReference type="Proteomes" id="UP000305675">
    <property type="component" value="Unassembled WGS sequence"/>
</dbReference>
<dbReference type="Gene3D" id="3.40.50.2300">
    <property type="match status" value="1"/>
</dbReference>
<dbReference type="GO" id="GO:0032993">
    <property type="term" value="C:protein-DNA complex"/>
    <property type="evidence" value="ECO:0007669"/>
    <property type="project" value="TreeGrafter"/>
</dbReference>
<dbReference type="SMART" id="SM00448">
    <property type="entry name" value="REC"/>
    <property type="match status" value="1"/>
</dbReference>
<dbReference type="EMBL" id="SWCJ01000025">
    <property type="protein sequence ID" value="TKB49648.1"/>
    <property type="molecule type" value="Genomic_DNA"/>
</dbReference>
<feature type="modified residue" description="4-aspartylphosphate" evidence="6">
    <location>
        <position position="51"/>
    </location>
</feature>
<keyword evidence="2" id="KW-0902">Two-component regulatory system</keyword>
<evidence type="ECO:0000313" key="11">
    <source>
        <dbReference type="Proteomes" id="UP000305675"/>
    </source>
</evidence>
<evidence type="ECO:0000256" key="4">
    <source>
        <dbReference type="ARBA" id="ARBA00023125"/>
    </source>
</evidence>
<dbReference type="CDD" id="cd19934">
    <property type="entry name" value="REC_OmpR_EcPhoP-like"/>
    <property type="match status" value="1"/>
</dbReference>
<keyword evidence="5" id="KW-0804">Transcription</keyword>
<dbReference type="SUPFAM" id="SSF52172">
    <property type="entry name" value="CheY-like"/>
    <property type="match status" value="1"/>
</dbReference>
<reference evidence="10 11" key="1">
    <citation type="submission" date="2019-04" db="EMBL/GenBank/DDBJ databases">
        <authorList>
            <person name="Hwang J.C."/>
        </authorList>
    </citation>
    <scope>NUCLEOTIDE SEQUENCE [LARGE SCALE GENOMIC DNA]</scope>
    <source>
        <strain evidence="10 11">IMCC35002</strain>
    </source>
</reference>
<name>A0A4U1BGR0_9GAMM</name>
<evidence type="ECO:0000259" key="9">
    <source>
        <dbReference type="PROSITE" id="PS51755"/>
    </source>
</evidence>
<feature type="domain" description="OmpR/PhoB-type" evidence="9">
    <location>
        <begin position="124"/>
        <end position="221"/>
    </location>
</feature>